<evidence type="ECO:0000313" key="3">
    <source>
        <dbReference type="Proteomes" id="UP000698222"/>
    </source>
</evidence>
<keyword evidence="1" id="KW-1133">Transmembrane helix</keyword>
<gene>
    <name evidence="2" type="ORF">JOF44_003331</name>
</gene>
<dbReference type="InterPro" id="IPR046283">
    <property type="entry name" value="DUF6320"/>
</dbReference>
<feature type="transmembrane region" description="Helical" evidence="1">
    <location>
        <begin position="161"/>
        <end position="180"/>
    </location>
</feature>
<keyword evidence="1" id="KW-0812">Transmembrane</keyword>
<organism evidence="2 3">
    <name type="scientific">Brachybacterium fresconis</name>
    <dbReference type="NCBI Taxonomy" id="173363"/>
    <lineage>
        <taxon>Bacteria</taxon>
        <taxon>Bacillati</taxon>
        <taxon>Actinomycetota</taxon>
        <taxon>Actinomycetes</taxon>
        <taxon>Micrococcales</taxon>
        <taxon>Dermabacteraceae</taxon>
        <taxon>Brachybacterium</taxon>
    </lineage>
</organism>
<proteinExistence type="predicted"/>
<feature type="transmembrane region" description="Helical" evidence="1">
    <location>
        <begin position="102"/>
        <end position="120"/>
    </location>
</feature>
<evidence type="ECO:0000256" key="1">
    <source>
        <dbReference type="SAM" id="Phobius"/>
    </source>
</evidence>
<keyword evidence="3" id="KW-1185">Reference proteome</keyword>
<dbReference type="RefSeq" id="WP_209894035.1">
    <property type="nucleotide sequence ID" value="NZ_BAAAJV010000008.1"/>
</dbReference>
<feature type="transmembrane region" description="Helical" evidence="1">
    <location>
        <begin position="186"/>
        <end position="206"/>
    </location>
</feature>
<sequence length="221" mass="23973">MRRCADCDADVEGDWARCPLCAGALTGRSDVGPLPAVPLRFSRRRLLRALVLTSLGVVLASFAVQLLITPGVPGLGVLRSVWLAIAGLWLVVLMAVHKRRNLAKSTVYFVVLVGLVSVYWDYLLGWSAWSLTYAVPILCASSLLALMIIVRLMRMEVGEHIVYSGLVVLLGLTPLVFLGLRWVTTPLPSAVCGALSVAALVLLQLARGAETRHELAKRLHL</sequence>
<feature type="transmembrane region" description="Helical" evidence="1">
    <location>
        <begin position="126"/>
        <end position="149"/>
    </location>
</feature>
<feature type="transmembrane region" description="Helical" evidence="1">
    <location>
        <begin position="74"/>
        <end position="95"/>
    </location>
</feature>
<keyword evidence="1" id="KW-0472">Membrane</keyword>
<reference evidence="2 3" key="1">
    <citation type="submission" date="2021-03" db="EMBL/GenBank/DDBJ databases">
        <title>Sequencing the genomes of 1000 actinobacteria strains.</title>
        <authorList>
            <person name="Klenk H.-P."/>
        </authorList>
    </citation>
    <scope>NUCLEOTIDE SEQUENCE [LARGE SCALE GENOMIC DNA]</scope>
    <source>
        <strain evidence="2 3">DSM 14564</strain>
    </source>
</reference>
<dbReference type="EMBL" id="JAGIOC010000001">
    <property type="protein sequence ID" value="MBP2410428.1"/>
    <property type="molecule type" value="Genomic_DNA"/>
</dbReference>
<evidence type="ECO:0000313" key="2">
    <source>
        <dbReference type="EMBL" id="MBP2410428.1"/>
    </source>
</evidence>
<feature type="transmembrane region" description="Helical" evidence="1">
    <location>
        <begin position="49"/>
        <end position="68"/>
    </location>
</feature>
<dbReference type="Proteomes" id="UP000698222">
    <property type="component" value="Unassembled WGS sequence"/>
</dbReference>
<name>A0ABS4YR65_9MICO</name>
<dbReference type="Pfam" id="PF19845">
    <property type="entry name" value="DUF6320"/>
    <property type="match status" value="1"/>
</dbReference>
<comment type="caution">
    <text evidence="2">The sequence shown here is derived from an EMBL/GenBank/DDBJ whole genome shotgun (WGS) entry which is preliminary data.</text>
</comment>
<accession>A0ABS4YR65</accession>
<protein>
    <submittedName>
        <fullName evidence="2">Uncharacterized protein</fullName>
    </submittedName>
</protein>